<protein>
    <recommendedName>
        <fullName evidence="5">HTH tetR-type domain-containing protein</fullName>
    </recommendedName>
</protein>
<dbReference type="Gene3D" id="1.10.357.10">
    <property type="entry name" value="Tetracycline Repressor, domain 2"/>
    <property type="match status" value="1"/>
</dbReference>
<dbReference type="PROSITE" id="PS50977">
    <property type="entry name" value="HTH_TETR_2"/>
    <property type="match status" value="1"/>
</dbReference>
<evidence type="ECO:0000256" key="3">
    <source>
        <dbReference type="ARBA" id="ARBA00023163"/>
    </source>
</evidence>
<dbReference type="PANTHER" id="PTHR30055">
    <property type="entry name" value="HTH-TYPE TRANSCRIPTIONAL REGULATOR RUTR"/>
    <property type="match status" value="1"/>
</dbReference>
<keyword evidence="3" id="KW-0804">Transcription</keyword>
<dbReference type="InterPro" id="IPR009057">
    <property type="entry name" value="Homeodomain-like_sf"/>
</dbReference>
<evidence type="ECO:0000256" key="2">
    <source>
        <dbReference type="ARBA" id="ARBA00023125"/>
    </source>
</evidence>
<dbReference type="InterPro" id="IPR050109">
    <property type="entry name" value="HTH-type_TetR-like_transc_reg"/>
</dbReference>
<dbReference type="STRING" id="1794912.AXX12_17360"/>
<dbReference type="PANTHER" id="PTHR30055:SF148">
    <property type="entry name" value="TETR-FAMILY TRANSCRIPTIONAL REGULATOR"/>
    <property type="match status" value="1"/>
</dbReference>
<dbReference type="Pfam" id="PF00440">
    <property type="entry name" value="TetR_N"/>
    <property type="match status" value="1"/>
</dbReference>
<evidence type="ECO:0000313" key="6">
    <source>
        <dbReference type="EMBL" id="KYZ77830.1"/>
    </source>
</evidence>
<evidence type="ECO:0000256" key="4">
    <source>
        <dbReference type="PROSITE-ProRule" id="PRU00335"/>
    </source>
</evidence>
<dbReference type="EMBL" id="LSGP01000006">
    <property type="protein sequence ID" value="KYZ77830.1"/>
    <property type="molecule type" value="Genomic_DNA"/>
</dbReference>
<dbReference type="InterPro" id="IPR036271">
    <property type="entry name" value="Tet_transcr_reg_TetR-rel_C_sf"/>
</dbReference>
<feature type="domain" description="HTH tetR-type" evidence="5">
    <location>
        <begin position="18"/>
        <end position="78"/>
    </location>
</feature>
<dbReference type="GO" id="GO:0003700">
    <property type="term" value="F:DNA-binding transcription factor activity"/>
    <property type="evidence" value="ECO:0007669"/>
    <property type="project" value="TreeGrafter"/>
</dbReference>
<gene>
    <name evidence="6" type="ORF">AXX12_17360</name>
</gene>
<organism evidence="6 7">
    <name type="scientific">Anaerosporomusa subterranea</name>
    <dbReference type="NCBI Taxonomy" id="1794912"/>
    <lineage>
        <taxon>Bacteria</taxon>
        <taxon>Bacillati</taxon>
        <taxon>Bacillota</taxon>
        <taxon>Negativicutes</taxon>
        <taxon>Acetonemataceae</taxon>
        <taxon>Anaerosporomusa</taxon>
    </lineage>
</organism>
<dbReference type="OrthoDB" id="9796019at2"/>
<dbReference type="InterPro" id="IPR011075">
    <property type="entry name" value="TetR_C"/>
</dbReference>
<dbReference type="InterPro" id="IPR001647">
    <property type="entry name" value="HTH_TetR"/>
</dbReference>
<dbReference type="RefSeq" id="WP_066237693.1">
    <property type="nucleotide sequence ID" value="NZ_LSGP01000006.1"/>
</dbReference>
<accession>A0A154BVM7</accession>
<evidence type="ECO:0000256" key="1">
    <source>
        <dbReference type="ARBA" id="ARBA00023015"/>
    </source>
</evidence>
<dbReference type="AlphaFoldDB" id="A0A154BVM7"/>
<keyword evidence="1" id="KW-0805">Transcription regulation</keyword>
<dbReference type="Pfam" id="PF16859">
    <property type="entry name" value="TetR_C_11"/>
    <property type="match status" value="1"/>
</dbReference>
<dbReference type="Gene3D" id="1.10.10.60">
    <property type="entry name" value="Homeodomain-like"/>
    <property type="match status" value="1"/>
</dbReference>
<evidence type="ECO:0000259" key="5">
    <source>
        <dbReference type="PROSITE" id="PS50977"/>
    </source>
</evidence>
<proteinExistence type="predicted"/>
<dbReference type="GO" id="GO:0000976">
    <property type="term" value="F:transcription cis-regulatory region binding"/>
    <property type="evidence" value="ECO:0007669"/>
    <property type="project" value="TreeGrafter"/>
</dbReference>
<reference evidence="6 7" key="1">
    <citation type="submission" date="2016-02" db="EMBL/GenBank/DDBJ databases">
        <title>Anaerosporomusa subterraneum gen. nov., sp. nov., a spore-forming obligate anaerobe isolated from saprolite.</title>
        <authorList>
            <person name="Choi J.K."/>
            <person name="Shah M."/>
            <person name="Yee N."/>
        </authorList>
    </citation>
    <scope>NUCLEOTIDE SEQUENCE [LARGE SCALE GENOMIC DNA]</scope>
    <source>
        <strain evidence="6 7">RU4</strain>
    </source>
</reference>
<dbReference type="SUPFAM" id="SSF48498">
    <property type="entry name" value="Tetracyclin repressor-like, C-terminal domain"/>
    <property type="match status" value="1"/>
</dbReference>
<keyword evidence="7" id="KW-1185">Reference proteome</keyword>
<feature type="DNA-binding region" description="H-T-H motif" evidence="4">
    <location>
        <begin position="41"/>
        <end position="60"/>
    </location>
</feature>
<keyword evidence="2 4" id="KW-0238">DNA-binding</keyword>
<dbReference type="SUPFAM" id="SSF46689">
    <property type="entry name" value="Homeodomain-like"/>
    <property type="match status" value="1"/>
</dbReference>
<evidence type="ECO:0000313" key="7">
    <source>
        <dbReference type="Proteomes" id="UP000076268"/>
    </source>
</evidence>
<dbReference type="PRINTS" id="PR00455">
    <property type="entry name" value="HTHTETR"/>
</dbReference>
<name>A0A154BVM7_ANASB</name>
<comment type="caution">
    <text evidence="6">The sequence shown here is derived from an EMBL/GenBank/DDBJ whole genome shotgun (WGS) entry which is preliminary data.</text>
</comment>
<sequence length="199" mass="22522">MKDKKHISCHSVGRPRSEASRRAIIEATIYLLENNGYATLSIEGIAAQAGVSKATIYRWWKNKAAVVMDAFFISITPQIQFLDTTSTRENFRRQLQSLAKVFNSTIGQTMLTIIAESGKDSEVARSFYLSYLAPNRLAAKRFLERGIAQGEINSSIDQDVALDMLYGPIYFLVLIYKKELDETYIDTLVDQVLRVLLKE</sequence>
<dbReference type="Proteomes" id="UP000076268">
    <property type="component" value="Unassembled WGS sequence"/>
</dbReference>